<evidence type="ECO:0000313" key="2">
    <source>
        <dbReference type="Proteomes" id="UP000323257"/>
    </source>
</evidence>
<reference evidence="1 2" key="1">
    <citation type="submission" date="2019-07" db="EMBL/GenBank/DDBJ databases">
        <title>Genomic Encyclopedia of Type Strains, Phase III (KMG-III): the genomes of soil and plant-associated and newly described type strains.</title>
        <authorList>
            <person name="Whitman W."/>
        </authorList>
    </citation>
    <scope>NUCLEOTIDE SEQUENCE [LARGE SCALE GENOMIC DNA]</scope>
    <source>
        <strain evidence="1 2">BL24</strain>
    </source>
</reference>
<accession>A0A5S5C987</accession>
<protein>
    <submittedName>
        <fullName evidence="1">Uncharacterized protein</fullName>
    </submittedName>
</protein>
<dbReference type="AlphaFoldDB" id="A0A5S5C987"/>
<keyword evidence="2" id="KW-1185">Reference proteome</keyword>
<evidence type="ECO:0000313" key="1">
    <source>
        <dbReference type="EMBL" id="TYP74543.1"/>
    </source>
</evidence>
<dbReference type="Proteomes" id="UP000323257">
    <property type="component" value="Unassembled WGS sequence"/>
</dbReference>
<dbReference type="EMBL" id="VNHS01000005">
    <property type="protein sequence ID" value="TYP74543.1"/>
    <property type="molecule type" value="Genomic_DNA"/>
</dbReference>
<organism evidence="1 2">
    <name type="scientific">Paenibacillus methanolicus</name>
    <dbReference type="NCBI Taxonomy" id="582686"/>
    <lineage>
        <taxon>Bacteria</taxon>
        <taxon>Bacillati</taxon>
        <taxon>Bacillota</taxon>
        <taxon>Bacilli</taxon>
        <taxon>Bacillales</taxon>
        <taxon>Paenibacillaceae</taxon>
        <taxon>Paenibacillus</taxon>
    </lineage>
</organism>
<gene>
    <name evidence="1" type="ORF">BCM02_10587</name>
</gene>
<sequence>MMVRWKNAIAALLLIGSMGTQFGQLHQAAAQEATES</sequence>
<proteinExistence type="predicted"/>
<name>A0A5S5C987_9BACL</name>
<comment type="caution">
    <text evidence="1">The sequence shown here is derived from an EMBL/GenBank/DDBJ whole genome shotgun (WGS) entry which is preliminary data.</text>
</comment>